<proteinExistence type="predicted"/>
<dbReference type="AlphaFoldDB" id="R8B1S6"/>
<dbReference type="eggNOG" id="ENOG502ZVD5">
    <property type="taxonomic scope" value="Bacteria"/>
</dbReference>
<reference evidence="1 2" key="1">
    <citation type="journal article" date="2013" name="Genome Announc.">
        <title>Draft Genome Sequence of the Moderately Halophilic Bacterium Marinobacter lipolyticus Strain SM19.</title>
        <authorList>
            <person name="Papke R.T."/>
            <person name="de la Haba R.R."/>
            <person name="Infante-Dominguez C."/>
            <person name="Perez D."/>
            <person name="Sanchez-Porro C."/>
            <person name="Lapierre P."/>
            <person name="Ventosa A."/>
        </authorList>
    </citation>
    <scope>NUCLEOTIDE SEQUENCE [LARGE SCALE GENOMIC DNA]</scope>
    <source>
        <strain evidence="1 2">SM19</strain>
    </source>
</reference>
<dbReference type="InterPro" id="IPR010862">
    <property type="entry name" value="DUF1493"/>
</dbReference>
<dbReference type="Gene3D" id="1.10.1200.10">
    <property type="entry name" value="ACP-like"/>
    <property type="match status" value="1"/>
</dbReference>
<gene>
    <name evidence="1" type="ORF">MARLIPOL_07229</name>
</gene>
<accession>R8B1S6</accession>
<keyword evidence="2" id="KW-1185">Reference proteome</keyword>
<comment type="caution">
    <text evidence="1">The sequence shown here is derived from an EMBL/GenBank/DDBJ whole genome shotgun (WGS) entry which is preliminary data.</text>
</comment>
<dbReference type="OrthoDB" id="7066456at2"/>
<evidence type="ECO:0000313" key="1">
    <source>
        <dbReference type="EMBL" id="EON92525.1"/>
    </source>
</evidence>
<dbReference type="InterPro" id="IPR036736">
    <property type="entry name" value="ACP-like_sf"/>
</dbReference>
<dbReference type="RefSeq" id="WP_012137451.1">
    <property type="nucleotide sequence ID" value="NZ_KE007317.1"/>
</dbReference>
<evidence type="ECO:0000313" key="2">
    <source>
        <dbReference type="Proteomes" id="UP000016540"/>
    </source>
</evidence>
<name>R8B1S6_9GAMM</name>
<organism evidence="1 2">
    <name type="scientific">Marinobacter lipolyticus SM19</name>
    <dbReference type="NCBI Taxonomy" id="1318628"/>
    <lineage>
        <taxon>Bacteria</taxon>
        <taxon>Pseudomonadati</taxon>
        <taxon>Pseudomonadota</taxon>
        <taxon>Gammaproteobacteria</taxon>
        <taxon>Pseudomonadales</taxon>
        <taxon>Marinobacteraceae</taxon>
        <taxon>Marinobacter</taxon>
    </lineage>
</organism>
<dbReference type="Proteomes" id="UP000016540">
    <property type="component" value="Unassembled WGS sequence"/>
</dbReference>
<sequence length="128" mass="14603">MNSDELTNQILKLVAKHALCQPDQISTATKIGEELRIVGDDADELLTDFSSEFNVDISDLDFDKYFPCEATANMHFYLSAIAISKHQNPMVLAFRYFESKFWRLFASKTKYQTLTVDDLVNIANRGKV</sequence>
<protein>
    <recommendedName>
        <fullName evidence="3">DUF1493 family protein</fullName>
    </recommendedName>
</protein>
<evidence type="ECO:0008006" key="3">
    <source>
        <dbReference type="Google" id="ProtNLM"/>
    </source>
</evidence>
<dbReference type="Pfam" id="PF07377">
    <property type="entry name" value="DUF1493"/>
    <property type="match status" value="1"/>
</dbReference>
<dbReference type="HOGENOM" id="CLU_1956967_0_0_6"/>
<dbReference type="EMBL" id="ASAD01000010">
    <property type="protein sequence ID" value="EON92525.1"/>
    <property type="molecule type" value="Genomic_DNA"/>
</dbReference>